<organism evidence="8 9">
    <name type="scientific">Meira miltonrushii</name>
    <dbReference type="NCBI Taxonomy" id="1280837"/>
    <lineage>
        <taxon>Eukaryota</taxon>
        <taxon>Fungi</taxon>
        <taxon>Dikarya</taxon>
        <taxon>Basidiomycota</taxon>
        <taxon>Ustilaginomycotina</taxon>
        <taxon>Exobasidiomycetes</taxon>
        <taxon>Exobasidiales</taxon>
        <taxon>Brachybasidiaceae</taxon>
        <taxon>Meira</taxon>
    </lineage>
</organism>
<dbReference type="SMART" id="SM00175">
    <property type="entry name" value="RAB"/>
    <property type="match status" value="1"/>
</dbReference>
<dbReference type="Pfam" id="PF00071">
    <property type="entry name" value="Ras"/>
    <property type="match status" value="1"/>
</dbReference>
<dbReference type="Proteomes" id="UP000245771">
    <property type="component" value="Unassembled WGS sequence"/>
</dbReference>
<dbReference type="GeneID" id="37022189"/>
<dbReference type="FunFam" id="3.40.50.300:FF:001763">
    <property type="entry name" value="Ras family gtpase"/>
    <property type="match status" value="1"/>
</dbReference>
<evidence type="ECO:0000313" key="8">
    <source>
        <dbReference type="EMBL" id="PWN35925.1"/>
    </source>
</evidence>
<dbReference type="SMART" id="SM00173">
    <property type="entry name" value="RAS"/>
    <property type="match status" value="1"/>
</dbReference>
<proteinExistence type="predicted"/>
<dbReference type="GO" id="GO:0005525">
    <property type="term" value="F:GTP binding"/>
    <property type="evidence" value="ECO:0007669"/>
    <property type="project" value="UniProtKB-KW"/>
</dbReference>
<keyword evidence="9" id="KW-1185">Reference proteome</keyword>
<sequence>MPPQETRVVVLGGGGVGKSALTVQFVRNVFVSTYDPTIEDTYRKPIVIDGQHCLVEILDTAGTEQFMALKELYMRSGQGFVLVFSLTQLGSVNELGPLREQIVRIKDKQVPIVLVGNKSDLKSERQVPREIGTNLSRAWGNVPYYEASARKRINVDEIFADIVRQCRVHEARNKAANGGRGSDRNKKKCVVM</sequence>
<dbReference type="PRINTS" id="PR00449">
    <property type="entry name" value="RASTRNSFRMNG"/>
</dbReference>
<evidence type="ECO:0000256" key="4">
    <source>
        <dbReference type="ARBA" id="ARBA00022801"/>
    </source>
</evidence>
<dbReference type="SMART" id="SM00174">
    <property type="entry name" value="RHO"/>
    <property type="match status" value="1"/>
</dbReference>
<dbReference type="InterPro" id="IPR027417">
    <property type="entry name" value="P-loop_NTPase"/>
</dbReference>
<dbReference type="AlphaFoldDB" id="A0A316VK93"/>
<dbReference type="NCBIfam" id="TIGR00231">
    <property type="entry name" value="small_GTP"/>
    <property type="match status" value="1"/>
</dbReference>
<dbReference type="OrthoDB" id="5976022at2759"/>
<feature type="region of interest" description="Disordered" evidence="7">
    <location>
        <begin position="173"/>
        <end position="192"/>
    </location>
</feature>
<keyword evidence="5" id="KW-0342">GTP-binding</keyword>
<evidence type="ECO:0000256" key="6">
    <source>
        <dbReference type="ARBA" id="ARBA00023136"/>
    </source>
</evidence>
<dbReference type="STRING" id="1280837.A0A316VK93"/>
<evidence type="ECO:0000256" key="3">
    <source>
        <dbReference type="ARBA" id="ARBA00022741"/>
    </source>
</evidence>
<keyword evidence="3" id="KW-0547">Nucleotide-binding</keyword>
<dbReference type="InParanoid" id="A0A316VK93"/>
<dbReference type="RefSeq" id="XP_025356227.1">
    <property type="nucleotide sequence ID" value="XM_025500408.1"/>
</dbReference>
<dbReference type="PANTHER" id="PTHR24070">
    <property type="entry name" value="RAS, DI-RAS, AND RHEB FAMILY MEMBERS OF SMALL GTPASE SUPERFAMILY"/>
    <property type="match status" value="1"/>
</dbReference>
<protein>
    <submittedName>
        <fullName evidence="8">Putative RSR1-GTP-binding protein</fullName>
    </submittedName>
</protein>
<dbReference type="InterPro" id="IPR005225">
    <property type="entry name" value="Small_GTP-bd"/>
</dbReference>
<keyword evidence="4" id="KW-0378">Hydrolase</keyword>
<dbReference type="InterPro" id="IPR020849">
    <property type="entry name" value="Small_GTPase_Ras-type"/>
</dbReference>
<dbReference type="PROSITE" id="PS51420">
    <property type="entry name" value="RHO"/>
    <property type="match status" value="1"/>
</dbReference>
<comment type="subcellular location">
    <subcellularLocation>
        <location evidence="1">Cell membrane</location>
        <topology evidence="1">Lipid-anchor</topology>
        <orientation evidence="1">Cytoplasmic side</orientation>
    </subcellularLocation>
</comment>
<reference evidence="8 9" key="1">
    <citation type="journal article" date="2018" name="Mol. Biol. Evol.">
        <title>Broad Genomic Sampling Reveals a Smut Pathogenic Ancestry of the Fungal Clade Ustilaginomycotina.</title>
        <authorList>
            <person name="Kijpornyongpan T."/>
            <person name="Mondo S.J."/>
            <person name="Barry K."/>
            <person name="Sandor L."/>
            <person name="Lee J."/>
            <person name="Lipzen A."/>
            <person name="Pangilinan J."/>
            <person name="LaButti K."/>
            <person name="Hainaut M."/>
            <person name="Henrissat B."/>
            <person name="Grigoriev I.V."/>
            <person name="Spatafora J.W."/>
            <person name="Aime M.C."/>
        </authorList>
    </citation>
    <scope>NUCLEOTIDE SEQUENCE [LARGE SCALE GENOMIC DNA]</scope>
    <source>
        <strain evidence="8 9">MCA 3882</strain>
    </source>
</reference>
<gene>
    <name evidence="8" type="ORF">FA14DRAFT_172523</name>
</gene>
<name>A0A316VK93_9BASI</name>
<evidence type="ECO:0000256" key="1">
    <source>
        <dbReference type="ARBA" id="ARBA00004342"/>
    </source>
</evidence>
<keyword evidence="2" id="KW-1003">Cell membrane</keyword>
<accession>A0A316VK93</accession>
<dbReference type="GO" id="GO:0003924">
    <property type="term" value="F:GTPase activity"/>
    <property type="evidence" value="ECO:0007669"/>
    <property type="project" value="InterPro"/>
</dbReference>
<dbReference type="EMBL" id="KZ819603">
    <property type="protein sequence ID" value="PWN35925.1"/>
    <property type="molecule type" value="Genomic_DNA"/>
</dbReference>
<evidence type="ECO:0000256" key="2">
    <source>
        <dbReference type="ARBA" id="ARBA00022475"/>
    </source>
</evidence>
<dbReference type="GO" id="GO:0005886">
    <property type="term" value="C:plasma membrane"/>
    <property type="evidence" value="ECO:0007669"/>
    <property type="project" value="UniProtKB-SubCell"/>
</dbReference>
<dbReference type="GO" id="GO:0007165">
    <property type="term" value="P:signal transduction"/>
    <property type="evidence" value="ECO:0007669"/>
    <property type="project" value="InterPro"/>
</dbReference>
<evidence type="ECO:0000256" key="5">
    <source>
        <dbReference type="ARBA" id="ARBA00023134"/>
    </source>
</evidence>
<dbReference type="PROSITE" id="PS51421">
    <property type="entry name" value="RAS"/>
    <property type="match status" value="1"/>
</dbReference>
<keyword evidence="6" id="KW-0472">Membrane</keyword>
<dbReference type="InterPro" id="IPR001806">
    <property type="entry name" value="Small_GTPase"/>
</dbReference>
<evidence type="ECO:0000256" key="7">
    <source>
        <dbReference type="SAM" id="MobiDB-lite"/>
    </source>
</evidence>
<dbReference type="Gene3D" id="3.40.50.300">
    <property type="entry name" value="P-loop containing nucleotide triphosphate hydrolases"/>
    <property type="match status" value="1"/>
</dbReference>
<dbReference type="PROSITE" id="PS51419">
    <property type="entry name" value="RAB"/>
    <property type="match status" value="1"/>
</dbReference>
<evidence type="ECO:0000313" key="9">
    <source>
        <dbReference type="Proteomes" id="UP000245771"/>
    </source>
</evidence>
<dbReference type="SUPFAM" id="SSF52540">
    <property type="entry name" value="P-loop containing nucleoside triphosphate hydrolases"/>
    <property type="match status" value="1"/>
</dbReference>